<feature type="compositionally biased region" description="Acidic residues" evidence="1">
    <location>
        <begin position="82"/>
        <end position="95"/>
    </location>
</feature>
<feature type="compositionally biased region" description="Basic and acidic residues" evidence="1">
    <location>
        <begin position="41"/>
        <end position="66"/>
    </location>
</feature>
<feature type="region of interest" description="Disordered" evidence="1">
    <location>
        <begin position="832"/>
        <end position="905"/>
    </location>
</feature>
<sequence>MTMGKKSAAAKNFKIHVDPSCLSDDMDFEMPAERVTSNETVVHHEPEPPSDHVDEQTEQTEPRDELQELLDELSQHGSSGGEELEEPTEEKEEVEPAVVEEAQPSQEEHDSKVEEVEPAVVEEAQPSQEEHDSKVEDVESEEIQAAEPPSTENLQSTEDVHVEEDLQSKSEPESEEELLNEEAPDSIEELQASDDLQTPEHVQSSEDSEINEVSHIEDAPESSEESQSADESANDDTVSRKEELGTTEELQESEEPQASEELLIDEEAREAQDPVHTEDPEILEVPQDDEEPSVDQDTQDTEDLQDDGLHSDGEEEHHENEQEQHEHEQESLHDEDEDSSRRREEQERREERAEALIQAAARAVVASIEQDHYDHYNEDSVLSTQTDESYDQSASELTYDEGTELTNGEEGTDLKYDEAETPYESETEHHASENGAGDSSSHHDGDIDDDDVFSHDSGRSARSSLNSSDALHSGEEAYQEKVLTSPKVGEEAAPSEAMSRIPSAASFRETTPQTPGPSKVLSRPPFRTPSAVRAMQMSSPTPSLYASPRSTKRVNQNFNPTVSRLGTPSRRNSELSQSHFSSSSRHKTPTRVFKSKIENPLVLLHVTVLPLQFPYADVMNLSEEEIPGVLFNLKESWRLLQDKCGEQVLARGILLPHPQDSYEVLEERLLEALELPVRPRAKILKCGHYMGPDELTSSADESSDDRDDDWVIERRDSKAWCDLCSRNVQFDKGEFGATERKFRVKIYASNGLMRAGAWAAAWREMERVDVEIEPFVESHLLPELEHLQSEQLSSPEEEEYVEEEDHEPHETHEEKVLREHHAAEAEEALRKQAVEDEEARQQAEATQQEDEARRQEEERRQEKVRRQEAELEHMRQIYEAASTRPASQSAPRRESRRRSRSPHHGESLPELLLAAFKVAMRDQKNILICVLSIVVLVLALRPRGGETPQPQSVHTRAPEQVFEAVQHRMPEAMPRRSRMVAEVPAKIEEVLDELEVVPRAKRTMEKAEAPVKPLRKVAEIPGKLEEYVEEMEVVPKMNRATRNAEACAKPLRTAAKAPENVEETAEETEVVPKIKRTVKSAGVPAPVKSKSKPVVKQIEEPAPVEVEFEEVMEEVAARDAIESCGSAAIEEADVLTSTYGMEVPEPLDSDLIEGEEDVQPVDQEHYHIEPPTQKKKKAATAPVKRAAETGVEPAQRGVERVVGSGGGRRTQ</sequence>
<feature type="compositionally biased region" description="Basic and acidic residues" evidence="1">
    <location>
        <begin position="269"/>
        <end position="279"/>
    </location>
</feature>
<feature type="compositionally biased region" description="Polar residues" evidence="1">
    <location>
        <begin position="380"/>
        <end position="396"/>
    </location>
</feature>
<dbReference type="EMBL" id="JBFCZG010000003">
    <property type="protein sequence ID" value="KAL3424682.1"/>
    <property type="molecule type" value="Genomic_DNA"/>
</dbReference>
<feature type="compositionally biased region" description="Basic and acidic residues" evidence="1">
    <location>
        <begin position="339"/>
        <end position="354"/>
    </location>
</feature>
<feature type="compositionally biased region" description="Acidic residues" evidence="1">
    <location>
        <begin position="280"/>
        <end position="306"/>
    </location>
</feature>
<feature type="compositionally biased region" description="Acidic residues" evidence="1">
    <location>
        <begin position="219"/>
        <end position="234"/>
    </location>
</feature>
<feature type="compositionally biased region" description="Acidic residues" evidence="1">
    <location>
        <begin position="245"/>
        <end position="268"/>
    </location>
</feature>
<keyword evidence="3" id="KW-1185">Reference proteome</keyword>
<feature type="compositionally biased region" description="Basic and acidic residues" evidence="1">
    <location>
        <begin position="850"/>
        <end position="876"/>
    </location>
</feature>
<feature type="compositionally biased region" description="Basic and acidic residues" evidence="1">
    <location>
        <begin position="806"/>
        <end position="817"/>
    </location>
</feature>
<feature type="compositionally biased region" description="Acidic residues" evidence="1">
    <location>
        <begin position="173"/>
        <end position="192"/>
    </location>
</feature>
<protein>
    <submittedName>
        <fullName evidence="2">Pathway-specific nitrogen regulator</fullName>
    </submittedName>
</protein>
<evidence type="ECO:0000313" key="3">
    <source>
        <dbReference type="Proteomes" id="UP001629113"/>
    </source>
</evidence>
<feature type="compositionally biased region" description="Polar residues" evidence="1">
    <location>
        <begin position="553"/>
        <end position="570"/>
    </location>
</feature>
<feature type="compositionally biased region" description="Low complexity" evidence="1">
    <location>
        <begin position="574"/>
        <end position="583"/>
    </location>
</feature>
<dbReference type="Proteomes" id="UP001629113">
    <property type="component" value="Unassembled WGS sequence"/>
</dbReference>
<organism evidence="2 3">
    <name type="scientific">Phlyctema vagabunda</name>
    <dbReference type="NCBI Taxonomy" id="108571"/>
    <lineage>
        <taxon>Eukaryota</taxon>
        <taxon>Fungi</taxon>
        <taxon>Dikarya</taxon>
        <taxon>Ascomycota</taxon>
        <taxon>Pezizomycotina</taxon>
        <taxon>Leotiomycetes</taxon>
        <taxon>Helotiales</taxon>
        <taxon>Dermateaceae</taxon>
        <taxon>Phlyctema</taxon>
    </lineage>
</organism>
<evidence type="ECO:0000313" key="2">
    <source>
        <dbReference type="EMBL" id="KAL3424682.1"/>
    </source>
</evidence>
<name>A0ABR4PMW0_9HELO</name>
<feature type="region of interest" description="Disordered" evidence="1">
    <location>
        <begin position="376"/>
        <end position="588"/>
    </location>
</feature>
<comment type="caution">
    <text evidence="2">The sequence shown here is derived from an EMBL/GenBank/DDBJ whole genome shotgun (WGS) entry which is preliminary data.</text>
</comment>
<accession>A0ABR4PMW0</accession>
<evidence type="ECO:0000256" key="1">
    <source>
        <dbReference type="SAM" id="MobiDB-lite"/>
    </source>
</evidence>
<gene>
    <name evidence="2" type="ORF">PVAG01_03963</name>
</gene>
<feature type="region of interest" description="Disordered" evidence="1">
    <location>
        <begin position="788"/>
        <end position="817"/>
    </location>
</feature>
<feature type="compositionally biased region" description="Acidic residues" evidence="1">
    <location>
        <begin position="795"/>
        <end position="805"/>
    </location>
</feature>
<feature type="region of interest" description="Disordered" evidence="1">
    <location>
        <begin position="1"/>
        <end position="355"/>
    </location>
</feature>
<feature type="compositionally biased region" description="Basic and acidic residues" evidence="1">
    <location>
        <begin position="158"/>
        <end position="172"/>
    </location>
</feature>
<feature type="region of interest" description="Disordered" evidence="1">
    <location>
        <begin position="1152"/>
        <end position="1211"/>
    </location>
</feature>
<feature type="compositionally biased region" description="Low complexity" evidence="1">
    <location>
        <begin position="460"/>
        <end position="471"/>
    </location>
</feature>
<feature type="compositionally biased region" description="Basic and acidic residues" evidence="1">
    <location>
        <begin position="106"/>
        <end position="115"/>
    </location>
</feature>
<reference evidence="2 3" key="1">
    <citation type="submission" date="2024-06" db="EMBL/GenBank/DDBJ databases">
        <title>Complete genome of Phlyctema vagabunda strain 19-DSS-EL-015.</title>
        <authorList>
            <person name="Fiorenzani C."/>
        </authorList>
    </citation>
    <scope>NUCLEOTIDE SEQUENCE [LARGE SCALE GENOMIC DNA]</scope>
    <source>
        <strain evidence="2 3">19-DSS-EL-015</strain>
    </source>
</reference>
<proteinExistence type="predicted"/>
<feature type="compositionally biased region" description="Basic and acidic residues" evidence="1">
    <location>
        <begin position="128"/>
        <end position="137"/>
    </location>
</feature>
<feature type="compositionally biased region" description="Basic and acidic residues" evidence="1">
    <location>
        <begin position="307"/>
        <end position="332"/>
    </location>
</feature>